<dbReference type="GO" id="GO:0065002">
    <property type="term" value="P:intracellular protein transmembrane transport"/>
    <property type="evidence" value="ECO:0007669"/>
    <property type="project" value="TreeGrafter"/>
</dbReference>
<keyword evidence="9 10" id="KW-0472">Membrane</keyword>
<name>A0A5B9WE77_9BACT</name>
<feature type="transmembrane region" description="Helical" evidence="10">
    <location>
        <begin position="54"/>
        <end position="75"/>
    </location>
</feature>
<evidence type="ECO:0000256" key="9">
    <source>
        <dbReference type="ARBA" id="ARBA00023136"/>
    </source>
</evidence>
<evidence type="ECO:0000256" key="6">
    <source>
        <dbReference type="ARBA" id="ARBA00022927"/>
    </source>
</evidence>
<evidence type="ECO:0000256" key="8">
    <source>
        <dbReference type="ARBA" id="ARBA00023010"/>
    </source>
</evidence>
<keyword evidence="13" id="KW-1185">Reference proteome</keyword>
<evidence type="ECO:0000313" key="12">
    <source>
        <dbReference type="EMBL" id="QEH38365.1"/>
    </source>
</evidence>
<dbReference type="GO" id="GO:0043952">
    <property type="term" value="P:protein transport by the Sec complex"/>
    <property type="evidence" value="ECO:0007669"/>
    <property type="project" value="TreeGrafter"/>
</dbReference>
<evidence type="ECO:0000256" key="5">
    <source>
        <dbReference type="ARBA" id="ARBA00022692"/>
    </source>
</evidence>
<dbReference type="PANTHER" id="PTHR34182">
    <property type="entry name" value="PROTEIN-EXPORT MEMBRANE PROTEIN SECG"/>
    <property type="match status" value="1"/>
</dbReference>
<keyword evidence="3 10" id="KW-0813">Transport</keyword>
<evidence type="ECO:0000256" key="1">
    <source>
        <dbReference type="ARBA" id="ARBA00004651"/>
    </source>
</evidence>
<comment type="subcellular location">
    <subcellularLocation>
        <location evidence="1 10">Cell membrane</location>
        <topology evidence="1 10">Multi-pass membrane protein</topology>
    </subcellularLocation>
</comment>
<reference evidence="12 13" key="1">
    <citation type="submission" date="2019-08" db="EMBL/GenBank/DDBJ databases">
        <title>Deep-cultivation of Planctomycetes and their phenomic and genomic characterization uncovers novel biology.</title>
        <authorList>
            <person name="Wiegand S."/>
            <person name="Jogler M."/>
            <person name="Boedeker C."/>
            <person name="Pinto D."/>
            <person name="Vollmers J."/>
            <person name="Rivas-Marin E."/>
            <person name="Kohn T."/>
            <person name="Peeters S.H."/>
            <person name="Heuer A."/>
            <person name="Rast P."/>
            <person name="Oberbeckmann S."/>
            <person name="Bunk B."/>
            <person name="Jeske O."/>
            <person name="Meyerdierks A."/>
            <person name="Storesund J.E."/>
            <person name="Kallscheuer N."/>
            <person name="Luecker S."/>
            <person name="Lage O.M."/>
            <person name="Pohl T."/>
            <person name="Merkel B.J."/>
            <person name="Hornburger P."/>
            <person name="Mueller R.-W."/>
            <person name="Bruemmer F."/>
            <person name="Labrenz M."/>
            <person name="Spormann A.M."/>
            <person name="Op den Camp H."/>
            <person name="Overmann J."/>
            <person name="Amann R."/>
            <person name="Jetten M.S.M."/>
            <person name="Mascher T."/>
            <person name="Medema M.H."/>
            <person name="Devos D.P."/>
            <person name="Kaster A.-K."/>
            <person name="Ovreas L."/>
            <person name="Rohde M."/>
            <person name="Galperin M.Y."/>
            <person name="Jogler C."/>
        </authorList>
    </citation>
    <scope>NUCLEOTIDE SEQUENCE [LARGE SCALE GENOMIC DNA]</scope>
    <source>
        <strain evidence="12 13">OJF2</strain>
    </source>
</reference>
<evidence type="ECO:0000256" key="10">
    <source>
        <dbReference type="RuleBase" id="RU365087"/>
    </source>
</evidence>
<organism evidence="12 13">
    <name type="scientific">Aquisphaera giovannonii</name>
    <dbReference type="NCBI Taxonomy" id="406548"/>
    <lineage>
        <taxon>Bacteria</taxon>
        <taxon>Pseudomonadati</taxon>
        <taxon>Planctomycetota</taxon>
        <taxon>Planctomycetia</taxon>
        <taxon>Isosphaerales</taxon>
        <taxon>Isosphaeraceae</taxon>
        <taxon>Aquisphaera</taxon>
    </lineage>
</organism>
<dbReference type="GO" id="GO:0005886">
    <property type="term" value="C:plasma membrane"/>
    <property type="evidence" value="ECO:0007669"/>
    <property type="project" value="UniProtKB-SubCell"/>
</dbReference>
<sequence>MGVLTAIFNTLIIVASVFLVCLILIQRGKGGGLAGAFGGVGGSSAFGTKAGDTFTRITVVTAAAWILMAMILVVLTNRRTSVTFEPAAAAASRDAGSKSSKAADTAPAAAPGAASPATTPAEAPADGPAPAIPDDAKFPATPGDSGASPEKAAPK</sequence>
<proteinExistence type="inferred from homology"/>
<comment type="similarity">
    <text evidence="2 10">Belongs to the SecG family.</text>
</comment>
<evidence type="ECO:0000313" key="13">
    <source>
        <dbReference type="Proteomes" id="UP000324233"/>
    </source>
</evidence>
<dbReference type="GO" id="GO:0015450">
    <property type="term" value="F:protein-transporting ATPase activity"/>
    <property type="evidence" value="ECO:0007669"/>
    <property type="project" value="UniProtKB-UniRule"/>
</dbReference>
<dbReference type="PRINTS" id="PR01651">
    <property type="entry name" value="SECGEXPORT"/>
</dbReference>
<evidence type="ECO:0000256" key="7">
    <source>
        <dbReference type="ARBA" id="ARBA00022989"/>
    </source>
</evidence>
<dbReference type="AlphaFoldDB" id="A0A5B9WE77"/>
<feature type="region of interest" description="Disordered" evidence="11">
    <location>
        <begin position="86"/>
        <end position="155"/>
    </location>
</feature>
<dbReference type="OrthoDB" id="214405at2"/>
<dbReference type="PANTHER" id="PTHR34182:SF1">
    <property type="entry name" value="PROTEIN-EXPORT MEMBRANE PROTEIN SECG"/>
    <property type="match status" value="1"/>
</dbReference>
<evidence type="ECO:0000256" key="4">
    <source>
        <dbReference type="ARBA" id="ARBA00022475"/>
    </source>
</evidence>
<dbReference type="EMBL" id="CP042997">
    <property type="protein sequence ID" value="QEH38365.1"/>
    <property type="molecule type" value="Genomic_DNA"/>
</dbReference>
<comment type="function">
    <text evidence="10">Involved in protein export. Participates in an early event of protein translocation.</text>
</comment>
<keyword evidence="5 10" id="KW-0812">Transmembrane</keyword>
<feature type="compositionally biased region" description="Low complexity" evidence="11">
    <location>
        <begin position="87"/>
        <end position="133"/>
    </location>
</feature>
<evidence type="ECO:0000256" key="3">
    <source>
        <dbReference type="ARBA" id="ARBA00022448"/>
    </source>
</evidence>
<dbReference type="NCBIfam" id="TIGR00810">
    <property type="entry name" value="secG"/>
    <property type="match status" value="1"/>
</dbReference>
<dbReference type="KEGG" id="agv:OJF2_69660"/>
<dbReference type="InterPro" id="IPR004692">
    <property type="entry name" value="SecG"/>
</dbReference>
<feature type="transmembrane region" description="Helical" evidence="10">
    <location>
        <begin position="6"/>
        <end position="25"/>
    </location>
</feature>
<dbReference type="RefSeq" id="WP_148597812.1">
    <property type="nucleotide sequence ID" value="NZ_CP042997.1"/>
</dbReference>
<keyword evidence="8 10" id="KW-0811">Translocation</keyword>
<dbReference type="Proteomes" id="UP000324233">
    <property type="component" value="Chromosome"/>
</dbReference>
<keyword evidence="7 10" id="KW-1133">Transmembrane helix</keyword>
<keyword evidence="4 10" id="KW-1003">Cell membrane</keyword>
<evidence type="ECO:0000256" key="2">
    <source>
        <dbReference type="ARBA" id="ARBA00008445"/>
    </source>
</evidence>
<gene>
    <name evidence="12" type="ORF">OJF2_69660</name>
</gene>
<keyword evidence="6 10" id="KW-0653">Protein transport</keyword>
<dbReference type="GO" id="GO:0009306">
    <property type="term" value="P:protein secretion"/>
    <property type="evidence" value="ECO:0007669"/>
    <property type="project" value="UniProtKB-UniRule"/>
</dbReference>
<evidence type="ECO:0000256" key="11">
    <source>
        <dbReference type="SAM" id="MobiDB-lite"/>
    </source>
</evidence>
<dbReference type="Pfam" id="PF03840">
    <property type="entry name" value="SecG"/>
    <property type="match status" value="1"/>
</dbReference>
<protein>
    <recommendedName>
        <fullName evidence="10">Protein-export membrane protein SecG</fullName>
    </recommendedName>
</protein>
<accession>A0A5B9WE77</accession>